<sequence length="287" mass="32274">MNLRPQELPEVRAALLDFTATPRAREYWQALASHARAEGGERSAEQLERATRNGLAGDLFFVARPMADLASVAGQSLPFFDMNVEDVPSRTGLMLFESAPADLYSPRSAFTVEPYAFAVVGGAWEITEDESCVWITPIVLIDGDTSLTIGQPALFPFIPASKAPSVHRSLDVTDRFIRTLRSSWLLMQQPLAADQVVEPRRSTQKRLRRAGYDPGPVRVIELRRPQGAPGEASEGRDWQHQWIVRGHWRQQWYPSRQVHRPVWIAPHVKGPEGAPMIGGEKVHVWRR</sequence>
<dbReference type="EMBL" id="BAABIS010000001">
    <property type="protein sequence ID" value="GAA4846290.1"/>
    <property type="molecule type" value="Genomic_DNA"/>
</dbReference>
<proteinExistence type="predicted"/>
<comment type="caution">
    <text evidence="1">The sequence shown here is derived from an EMBL/GenBank/DDBJ whole genome shotgun (WGS) entry which is preliminary data.</text>
</comment>
<name>A0ABP9DPK4_9ACTN</name>
<evidence type="ECO:0000313" key="1">
    <source>
        <dbReference type="EMBL" id="GAA4846290.1"/>
    </source>
</evidence>
<protein>
    <submittedName>
        <fullName evidence="1">Uncharacterized protein</fullName>
    </submittedName>
</protein>
<dbReference type="Proteomes" id="UP001501752">
    <property type="component" value="Unassembled WGS sequence"/>
</dbReference>
<keyword evidence="2" id="KW-1185">Reference proteome</keyword>
<gene>
    <name evidence="1" type="ORF">GCM10023235_23660</name>
</gene>
<dbReference type="RefSeq" id="WP_345696758.1">
    <property type="nucleotide sequence ID" value="NZ_BAABIS010000001.1"/>
</dbReference>
<reference evidence="2" key="1">
    <citation type="journal article" date="2019" name="Int. J. Syst. Evol. Microbiol.">
        <title>The Global Catalogue of Microorganisms (GCM) 10K type strain sequencing project: providing services to taxonomists for standard genome sequencing and annotation.</title>
        <authorList>
            <consortium name="The Broad Institute Genomics Platform"/>
            <consortium name="The Broad Institute Genome Sequencing Center for Infectious Disease"/>
            <person name="Wu L."/>
            <person name="Ma J."/>
        </authorList>
    </citation>
    <scope>NUCLEOTIDE SEQUENCE [LARGE SCALE GENOMIC DNA]</scope>
    <source>
        <strain evidence="2">JCM 13006</strain>
    </source>
</reference>
<organism evidence="1 2">
    <name type="scientific">Kitasatospora terrestris</name>
    <dbReference type="NCBI Taxonomy" id="258051"/>
    <lineage>
        <taxon>Bacteria</taxon>
        <taxon>Bacillati</taxon>
        <taxon>Actinomycetota</taxon>
        <taxon>Actinomycetes</taxon>
        <taxon>Kitasatosporales</taxon>
        <taxon>Streptomycetaceae</taxon>
        <taxon>Kitasatospora</taxon>
    </lineage>
</organism>
<evidence type="ECO:0000313" key="2">
    <source>
        <dbReference type="Proteomes" id="UP001501752"/>
    </source>
</evidence>
<accession>A0ABP9DPK4</accession>